<dbReference type="STRING" id="692275.M3DAN0"/>
<dbReference type="eggNOG" id="ENOG502SK1Z">
    <property type="taxonomic scope" value="Eukaryota"/>
</dbReference>
<gene>
    <name evidence="1" type="ORF">SEPMUDRAFT_39407</name>
</gene>
<dbReference type="OMA" id="KPFNWQR"/>
<dbReference type="RefSeq" id="XP_016763276.1">
    <property type="nucleotide sequence ID" value="XM_016908744.1"/>
</dbReference>
<sequence>MSSIRCEETLKHEKRPTIASVETHTMGASLHKYLQMKVHCDIQQNVYRSIHVIGKHSRLPPTRTASVEKNDKPFNWQRPTAIDHGDGSLTLMCFPGPGYVQHYAAIIATYLDLQGQDPSIVTYTLPSQDECMTPLLESNLRAMGNVDTVVLGYVHGLERYVTSGKWVGGGSDQLFAWQKYHAPDGTTVAFLGCRVSFWGDIAGNVVRALQQLNQTKTVLYIGKLGTLLPEIPPNKFLATGCTSLVNGAQVTWGNVLEKHIARPDLVIHGAHYSLPSVLDETKQWLEARMGIFDFVDPEIGHMALASNAGGTGFGYLHIISDNIARKYEYDLSNERVEQVLRDREMLIAAIGDTLQRFFESA</sequence>
<evidence type="ECO:0000313" key="2">
    <source>
        <dbReference type="Proteomes" id="UP000016931"/>
    </source>
</evidence>
<dbReference type="EMBL" id="KB456261">
    <property type="protein sequence ID" value="EMF15155.1"/>
    <property type="molecule type" value="Genomic_DNA"/>
</dbReference>
<name>M3DAN0_SPHMS</name>
<dbReference type="HOGENOM" id="CLU_049221_0_0_1"/>
<proteinExistence type="predicted"/>
<organism evidence="1 2">
    <name type="scientific">Sphaerulina musiva (strain SO2202)</name>
    <name type="common">Poplar stem canker fungus</name>
    <name type="synonym">Septoria musiva</name>
    <dbReference type="NCBI Taxonomy" id="692275"/>
    <lineage>
        <taxon>Eukaryota</taxon>
        <taxon>Fungi</taxon>
        <taxon>Dikarya</taxon>
        <taxon>Ascomycota</taxon>
        <taxon>Pezizomycotina</taxon>
        <taxon>Dothideomycetes</taxon>
        <taxon>Dothideomycetidae</taxon>
        <taxon>Mycosphaerellales</taxon>
        <taxon>Mycosphaerellaceae</taxon>
        <taxon>Sphaerulina</taxon>
    </lineage>
</organism>
<dbReference type="GeneID" id="27905881"/>
<keyword evidence="2" id="KW-1185">Reference proteome</keyword>
<dbReference type="Proteomes" id="UP000016931">
    <property type="component" value="Unassembled WGS sequence"/>
</dbReference>
<dbReference type="AlphaFoldDB" id="M3DAN0"/>
<accession>M3DAN0</accession>
<reference evidence="1 2" key="1">
    <citation type="journal article" date="2012" name="PLoS Pathog.">
        <title>Diverse lifestyles and strategies of plant pathogenesis encoded in the genomes of eighteen Dothideomycetes fungi.</title>
        <authorList>
            <person name="Ohm R.A."/>
            <person name="Feau N."/>
            <person name="Henrissat B."/>
            <person name="Schoch C.L."/>
            <person name="Horwitz B.A."/>
            <person name="Barry K.W."/>
            <person name="Condon B.J."/>
            <person name="Copeland A.C."/>
            <person name="Dhillon B."/>
            <person name="Glaser F."/>
            <person name="Hesse C.N."/>
            <person name="Kosti I."/>
            <person name="LaButti K."/>
            <person name="Lindquist E.A."/>
            <person name="Lucas S."/>
            <person name="Salamov A.A."/>
            <person name="Bradshaw R.E."/>
            <person name="Ciuffetti L."/>
            <person name="Hamelin R.C."/>
            <person name="Kema G.H.J."/>
            <person name="Lawrence C."/>
            <person name="Scott J.A."/>
            <person name="Spatafora J.W."/>
            <person name="Turgeon B.G."/>
            <person name="de Wit P.J.G.M."/>
            <person name="Zhong S."/>
            <person name="Goodwin S.B."/>
            <person name="Grigoriev I.V."/>
        </authorList>
    </citation>
    <scope>NUCLEOTIDE SEQUENCE [LARGE SCALE GENOMIC DNA]</scope>
    <source>
        <strain evidence="1 2">SO2202</strain>
    </source>
</reference>
<dbReference type="OrthoDB" id="3503419at2759"/>
<protein>
    <submittedName>
        <fullName evidence="1">Uncharacterized protein</fullName>
    </submittedName>
</protein>
<evidence type="ECO:0000313" key="1">
    <source>
        <dbReference type="EMBL" id="EMF15155.1"/>
    </source>
</evidence>